<dbReference type="PANTHER" id="PTHR30136">
    <property type="entry name" value="HELIX-TURN-HELIX TRANSCRIPTIONAL REGULATOR, ICLR FAMILY"/>
    <property type="match status" value="1"/>
</dbReference>
<dbReference type="PROSITE" id="PS51078">
    <property type="entry name" value="ICLR_ED"/>
    <property type="match status" value="1"/>
</dbReference>
<keyword evidence="2" id="KW-0238">DNA-binding</keyword>
<evidence type="ECO:0000256" key="3">
    <source>
        <dbReference type="ARBA" id="ARBA00023163"/>
    </source>
</evidence>
<dbReference type="SUPFAM" id="SSF46785">
    <property type="entry name" value="Winged helix' DNA-binding domain"/>
    <property type="match status" value="1"/>
</dbReference>
<evidence type="ECO:0000313" key="6">
    <source>
        <dbReference type="EMBL" id="GLI25092.1"/>
    </source>
</evidence>
<proteinExistence type="predicted"/>
<evidence type="ECO:0000256" key="1">
    <source>
        <dbReference type="ARBA" id="ARBA00023015"/>
    </source>
</evidence>
<evidence type="ECO:0000256" key="2">
    <source>
        <dbReference type="ARBA" id="ARBA00023125"/>
    </source>
</evidence>
<dbReference type="SMART" id="SM00346">
    <property type="entry name" value="HTH_ICLR"/>
    <property type="match status" value="1"/>
</dbReference>
<dbReference type="InterPro" id="IPR036388">
    <property type="entry name" value="WH-like_DNA-bd_sf"/>
</dbReference>
<protein>
    <submittedName>
        <fullName evidence="6">Transcriptional regulator</fullName>
    </submittedName>
</protein>
<dbReference type="InterPro" id="IPR014757">
    <property type="entry name" value="Tscrpt_reg_IclR_C"/>
</dbReference>
<dbReference type="SUPFAM" id="SSF55781">
    <property type="entry name" value="GAF domain-like"/>
    <property type="match status" value="1"/>
</dbReference>
<dbReference type="GO" id="GO:0045892">
    <property type="term" value="P:negative regulation of DNA-templated transcription"/>
    <property type="evidence" value="ECO:0007669"/>
    <property type="project" value="TreeGrafter"/>
</dbReference>
<organism evidence="6 7">
    <name type="scientific">Xanthobacter flavus</name>
    <dbReference type="NCBI Taxonomy" id="281"/>
    <lineage>
        <taxon>Bacteria</taxon>
        <taxon>Pseudomonadati</taxon>
        <taxon>Pseudomonadota</taxon>
        <taxon>Alphaproteobacteria</taxon>
        <taxon>Hyphomicrobiales</taxon>
        <taxon>Xanthobacteraceae</taxon>
        <taxon>Xanthobacter</taxon>
    </lineage>
</organism>
<dbReference type="Gene3D" id="1.10.10.10">
    <property type="entry name" value="Winged helix-like DNA-binding domain superfamily/Winged helix DNA-binding domain"/>
    <property type="match status" value="1"/>
</dbReference>
<dbReference type="Gene3D" id="3.30.450.40">
    <property type="match status" value="2"/>
</dbReference>
<dbReference type="Pfam" id="PF09339">
    <property type="entry name" value="HTH_IclR"/>
    <property type="match status" value="1"/>
</dbReference>
<keyword evidence="3" id="KW-0804">Transcription</keyword>
<sequence length="244" mass="26552">MNGGGMSSDVEKDAKSAGGVEAVDRAFRILGAFRDGDTALSLHELSERTGFYKSTLLRLAVSLERAGCLVRMPDKTYALGFEVMRLGSLYQRSFRLDRHVRPILRELVRETGESASFFHRDGPVRVCLFREDSNQPIRDHIREGDVLALDKGAAGHVLTAFSRTRDVAERRTLLANLPLVSQGERDTETAAISVPVFSGGIALAGALTISGPRTRFTPSQIAIMSPVLVAAGQELTAILGGQWR</sequence>
<dbReference type="InterPro" id="IPR005471">
    <property type="entry name" value="Tscrpt_reg_IclR_N"/>
</dbReference>
<dbReference type="InterPro" id="IPR029016">
    <property type="entry name" value="GAF-like_dom_sf"/>
</dbReference>
<dbReference type="AlphaFoldDB" id="A0A9W6CRT4"/>
<dbReference type="GO" id="GO:0003700">
    <property type="term" value="F:DNA-binding transcription factor activity"/>
    <property type="evidence" value="ECO:0007669"/>
    <property type="project" value="TreeGrafter"/>
</dbReference>
<dbReference type="PANTHER" id="PTHR30136:SF39">
    <property type="entry name" value="TRANSCRIPTIONAL REGULATORY PROTEIN"/>
    <property type="match status" value="1"/>
</dbReference>
<gene>
    <name evidence="6" type="ORF">XFLAVUS301_47660</name>
</gene>
<reference evidence="6" key="1">
    <citation type="submission" date="2022-12" db="EMBL/GenBank/DDBJ databases">
        <title>Reference genome sequencing for broad-spectrum identification of bacterial and archaeal isolates by mass spectrometry.</title>
        <authorList>
            <person name="Sekiguchi Y."/>
            <person name="Tourlousse D.M."/>
        </authorList>
    </citation>
    <scope>NUCLEOTIDE SEQUENCE</scope>
    <source>
        <strain evidence="6">301</strain>
    </source>
</reference>
<feature type="domain" description="IclR-ED" evidence="5">
    <location>
        <begin position="82"/>
        <end position="241"/>
    </location>
</feature>
<dbReference type="GO" id="GO:0003677">
    <property type="term" value="F:DNA binding"/>
    <property type="evidence" value="ECO:0007669"/>
    <property type="project" value="UniProtKB-KW"/>
</dbReference>
<evidence type="ECO:0000259" key="4">
    <source>
        <dbReference type="PROSITE" id="PS51077"/>
    </source>
</evidence>
<dbReference type="Proteomes" id="UP001144397">
    <property type="component" value="Unassembled WGS sequence"/>
</dbReference>
<feature type="domain" description="HTH iclR-type" evidence="4">
    <location>
        <begin position="20"/>
        <end position="81"/>
    </location>
</feature>
<evidence type="ECO:0000313" key="7">
    <source>
        <dbReference type="Proteomes" id="UP001144397"/>
    </source>
</evidence>
<evidence type="ECO:0000259" key="5">
    <source>
        <dbReference type="PROSITE" id="PS51078"/>
    </source>
</evidence>
<keyword evidence="1" id="KW-0805">Transcription regulation</keyword>
<accession>A0A9W6CRT4</accession>
<dbReference type="EMBL" id="BSDO01000011">
    <property type="protein sequence ID" value="GLI25092.1"/>
    <property type="molecule type" value="Genomic_DNA"/>
</dbReference>
<dbReference type="InterPro" id="IPR036390">
    <property type="entry name" value="WH_DNA-bd_sf"/>
</dbReference>
<dbReference type="InterPro" id="IPR050707">
    <property type="entry name" value="HTH_MetabolicPath_Reg"/>
</dbReference>
<dbReference type="PROSITE" id="PS51077">
    <property type="entry name" value="HTH_ICLR"/>
    <property type="match status" value="1"/>
</dbReference>
<comment type="caution">
    <text evidence="6">The sequence shown here is derived from an EMBL/GenBank/DDBJ whole genome shotgun (WGS) entry which is preliminary data.</text>
</comment>
<name>A0A9W6CRT4_XANFL</name>